<name>A0A5D9C7P7_9SPHN</name>
<protein>
    <recommendedName>
        <fullName evidence="3">Phasin family protein</fullName>
    </recommendedName>
</protein>
<evidence type="ECO:0000313" key="2">
    <source>
        <dbReference type="Proteomes" id="UP000322077"/>
    </source>
</evidence>
<proteinExistence type="predicted"/>
<dbReference type="RefSeq" id="WP_149521931.1">
    <property type="nucleotide sequence ID" value="NZ_VTOU01000002.1"/>
</dbReference>
<dbReference type="EMBL" id="VTOU01000002">
    <property type="protein sequence ID" value="TZG27719.1"/>
    <property type="molecule type" value="Genomic_DNA"/>
</dbReference>
<keyword evidence="2" id="KW-1185">Reference proteome</keyword>
<gene>
    <name evidence="1" type="ORF">FYJ91_09110</name>
</gene>
<dbReference type="AlphaFoldDB" id="A0A5D9C7P7"/>
<evidence type="ECO:0000313" key="1">
    <source>
        <dbReference type="EMBL" id="TZG27719.1"/>
    </source>
</evidence>
<accession>A0A5D9C7P7</accession>
<sequence length="64" mass="7219">MTDYFGTWVKLQEQALHLHKQNLDTAFRAMGNTPFSGAAETARQIGDAQVKAWEGWLALWTPRG</sequence>
<comment type="caution">
    <text evidence="1">The sequence shown here is derived from an EMBL/GenBank/DDBJ whole genome shotgun (WGS) entry which is preliminary data.</text>
</comment>
<dbReference type="Proteomes" id="UP000322077">
    <property type="component" value="Unassembled WGS sequence"/>
</dbReference>
<organism evidence="1 2">
    <name type="scientific">Sphingomonas montanisoli</name>
    <dbReference type="NCBI Taxonomy" id="2606412"/>
    <lineage>
        <taxon>Bacteria</taxon>
        <taxon>Pseudomonadati</taxon>
        <taxon>Pseudomonadota</taxon>
        <taxon>Alphaproteobacteria</taxon>
        <taxon>Sphingomonadales</taxon>
        <taxon>Sphingomonadaceae</taxon>
        <taxon>Sphingomonas</taxon>
    </lineage>
</organism>
<reference evidence="1 2" key="1">
    <citation type="submission" date="2019-08" db="EMBL/GenBank/DDBJ databases">
        <authorList>
            <person name="Wang G."/>
            <person name="Xu Z."/>
        </authorList>
    </citation>
    <scope>NUCLEOTIDE SEQUENCE [LARGE SCALE GENOMIC DNA]</scope>
    <source>
        <strain evidence="1 2">ZX</strain>
    </source>
</reference>
<evidence type="ECO:0008006" key="3">
    <source>
        <dbReference type="Google" id="ProtNLM"/>
    </source>
</evidence>